<evidence type="ECO:0000313" key="1">
    <source>
        <dbReference type="EnsemblPlants" id="AVESA.00010b.r2.5CG0875540.1.CDS"/>
    </source>
</evidence>
<dbReference type="Proteomes" id="UP001732700">
    <property type="component" value="Chromosome 5C"/>
</dbReference>
<sequence>MHRPRSFWIAYHDPFYRSGVIDPNQSGSRPGIVITVPEMCTPDRSLFVGMSNLVPRSRSSIRAIRFAGNYGFAAKLGPVGWEVASKRIEKAIPPGITFGRGWVGDDESPNTLQPPVVTSSTSVTPPTSTAASSEQQTVDPASASHSAGPHPSIDSQSLPSMPCGSLPQVSVDQGEHAVEMKNSHNVHERAAKHQAVNGFNSVPGSVMFASTAQLVASRIQTHTAD</sequence>
<reference evidence="1" key="2">
    <citation type="submission" date="2025-09" db="UniProtKB">
        <authorList>
            <consortium name="EnsemblPlants"/>
        </authorList>
    </citation>
    <scope>IDENTIFICATION</scope>
</reference>
<proteinExistence type="predicted"/>
<dbReference type="EnsemblPlants" id="AVESA.00010b.r2.5CG0875540.1">
    <property type="protein sequence ID" value="AVESA.00010b.r2.5CG0875540.1.CDS"/>
    <property type="gene ID" value="AVESA.00010b.r2.5CG0875540"/>
</dbReference>
<protein>
    <submittedName>
        <fullName evidence="1">Uncharacterized protein</fullName>
    </submittedName>
</protein>
<name>A0ACD5XYY4_AVESA</name>
<organism evidence="1 2">
    <name type="scientific">Avena sativa</name>
    <name type="common">Oat</name>
    <dbReference type="NCBI Taxonomy" id="4498"/>
    <lineage>
        <taxon>Eukaryota</taxon>
        <taxon>Viridiplantae</taxon>
        <taxon>Streptophyta</taxon>
        <taxon>Embryophyta</taxon>
        <taxon>Tracheophyta</taxon>
        <taxon>Spermatophyta</taxon>
        <taxon>Magnoliopsida</taxon>
        <taxon>Liliopsida</taxon>
        <taxon>Poales</taxon>
        <taxon>Poaceae</taxon>
        <taxon>BOP clade</taxon>
        <taxon>Pooideae</taxon>
        <taxon>Poodae</taxon>
        <taxon>Poeae</taxon>
        <taxon>Poeae Chloroplast Group 1 (Aveneae type)</taxon>
        <taxon>Aveninae</taxon>
        <taxon>Avena</taxon>
    </lineage>
</organism>
<accession>A0ACD5XYY4</accession>
<evidence type="ECO:0000313" key="2">
    <source>
        <dbReference type="Proteomes" id="UP001732700"/>
    </source>
</evidence>
<reference evidence="1" key="1">
    <citation type="submission" date="2021-05" db="EMBL/GenBank/DDBJ databases">
        <authorList>
            <person name="Scholz U."/>
            <person name="Mascher M."/>
            <person name="Fiebig A."/>
        </authorList>
    </citation>
    <scope>NUCLEOTIDE SEQUENCE [LARGE SCALE GENOMIC DNA]</scope>
</reference>
<keyword evidence="2" id="KW-1185">Reference proteome</keyword>